<dbReference type="EMBL" id="QUMO01000004">
    <property type="protein sequence ID" value="REF84519.1"/>
    <property type="molecule type" value="Genomic_DNA"/>
</dbReference>
<dbReference type="OrthoDB" id="9808190at2"/>
<keyword evidence="1" id="KW-1133">Transmembrane helix</keyword>
<dbReference type="Proteomes" id="UP000256900">
    <property type="component" value="Unassembled WGS sequence"/>
</dbReference>
<dbReference type="InterPro" id="IPR019253">
    <property type="entry name" value="DUF2244_TM"/>
</dbReference>
<reference evidence="2 3" key="1">
    <citation type="submission" date="2018-08" db="EMBL/GenBank/DDBJ databases">
        <title>Genomic Encyclopedia of Type Strains, Phase IV (KMG-IV): sequencing the most valuable type-strain genomes for metagenomic binning, comparative biology and taxonomic classification.</title>
        <authorList>
            <person name="Goeker M."/>
        </authorList>
    </citation>
    <scope>NUCLEOTIDE SEQUENCE [LARGE SCALE GENOMIC DNA]</scope>
    <source>
        <strain evidence="2 3">BW863</strain>
    </source>
</reference>
<comment type="caution">
    <text evidence="2">The sequence shown here is derived from an EMBL/GenBank/DDBJ whole genome shotgun (WGS) entry which is preliminary data.</text>
</comment>
<sequence>MNDGPVHTIEARGGKTPDPAQQHIYAVRLRPYRSLSQRNFRILLCIFSAISFATTIPFVIMGAWPVAGFMGVDVAIFYFAFRANFRAARAYEDVDVTPIALSLAKVSPEGARAEWQFNPSWVYLHKETHEEYGVQKVALVSRGRSVEVGNFLGPDDKALFAQELSRALAEARRGPRFSD</sequence>
<gene>
    <name evidence="2" type="ORF">DES32_2628</name>
</gene>
<protein>
    <submittedName>
        <fullName evidence="2">Putative membrane protein</fullName>
    </submittedName>
</protein>
<dbReference type="Pfam" id="PF10003">
    <property type="entry name" value="DUF2244"/>
    <property type="match status" value="1"/>
</dbReference>
<dbReference type="AlphaFoldDB" id="A0A3D9Z012"/>
<evidence type="ECO:0000313" key="3">
    <source>
        <dbReference type="Proteomes" id="UP000256900"/>
    </source>
</evidence>
<organism evidence="2 3">
    <name type="scientific">Methylovirgula ligni</name>
    <dbReference type="NCBI Taxonomy" id="569860"/>
    <lineage>
        <taxon>Bacteria</taxon>
        <taxon>Pseudomonadati</taxon>
        <taxon>Pseudomonadota</taxon>
        <taxon>Alphaproteobacteria</taxon>
        <taxon>Hyphomicrobiales</taxon>
        <taxon>Beijerinckiaceae</taxon>
        <taxon>Methylovirgula</taxon>
    </lineage>
</organism>
<proteinExistence type="predicted"/>
<feature type="transmembrane region" description="Helical" evidence="1">
    <location>
        <begin position="64"/>
        <end position="81"/>
    </location>
</feature>
<keyword evidence="1" id="KW-0812">Transmembrane</keyword>
<dbReference type="InterPro" id="IPR016990">
    <property type="entry name" value="UCP032162_TM"/>
</dbReference>
<accession>A0A3D9Z012</accession>
<evidence type="ECO:0000313" key="2">
    <source>
        <dbReference type="EMBL" id="REF84519.1"/>
    </source>
</evidence>
<dbReference type="PIRSF" id="PIRSF032162">
    <property type="entry name" value="UCP032162_imp"/>
    <property type="match status" value="1"/>
</dbReference>
<dbReference type="RefSeq" id="WP_115837165.1">
    <property type="nucleotide sequence ID" value="NZ_CP025086.1"/>
</dbReference>
<keyword evidence="1" id="KW-0472">Membrane</keyword>
<keyword evidence="3" id="KW-1185">Reference proteome</keyword>
<evidence type="ECO:0000256" key="1">
    <source>
        <dbReference type="SAM" id="Phobius"/>
    </source>
</evidence>
<name>A0A3D9Z012_9HYPH</name>
<feature type="transmembrane region" description="Helical" evidence="1">
    <location>
        <begin position="40"/>
        <end position="58"/>
    </location>
</feature>